<comment type="caution">
    <text evidence="17">The sequence shown here is derived from an EMBL/GenBank/DDBJ whole genome shotgun (WGS) entry which is preliminary data.</text>
</comment>
<evidence type="ECO:0000256" key="12">
    <source>
        <dbReference type="ARBA" id="ARBA00024143"/>
    </source>
</evidence>
<dbReference type="InterPro" id="IPR018108">
    <property type="entry name" value="MCP_transmembrane"/>
</dbReference>
<comment type="function">
    <text evidence="13">ADP:ATP antiporter that mediates import of ADP into the mitochondrial matrix for ATP synthesis, and export of ATP out to fuel the cell. Cycles between the cytoplasmic-open state (c-state) and the matrix-open state (m-state): operates by the alternating access mechanism with a single substrate-binding site intermittently exposed to either the cytosolic (c-state) or matrix (m-state) side of the inner mitochondrial membrane.</text>
</comment>
<keyword evidence="4 15" id="KW-0813">Transport</keyword>
<dbReference type="Gene3D" id="1.50.40.10">
    <property type="entry name" value="Mitochondrial carrier domain"/>
    <property type="match status" value="1"/>
</dbReference>
<feature type="non-terminal residue" evidence="17">
    <location>
        <position position="276"/>
    </location>
</feature>
<gene>
    <name evidence="17" type="ORF">KCV03_g240</name>
</gene>
<dbReference type="GO" id="GO:0005471">
    <property type="term" value="F:ATP:ADP antiporter activity"/>
    <property type="evidence" value="ECO:0007669"/>
    <property type="project" value="UniProtKB-UniRule"/>
</dbReference>
<dbReference type="AlphaFoldDB" id="A0A9P8KCJ3"/>
<dbReference type="GO" id="GO:0005743">
    <property type="term" value="C:mitochondrial inner membrane"/>
    <property type="evidence" value="ECO:0007669"/>
    <property type="project" value="UniProtKB-SubCell"/>
</dbReference>
<dbReference type="InterPro" id="IPR023395">
    <property type="entry name" value="MCP_dom_sf"/>
</dbReference>
<dbReference type="PANTHER" id="PTHR45635">
    <property type="entry name" value="ADP,ATP CARRIER PROTEIN 1-RELATED-RELATED"/>
    <property type="match status" value="1"/>
</dbReference>
<dbReference type="EMBL" id="JAHFYH010000001">
    <property type="protein sequence ID" value="KAH0237907.1"/>
    <property type="molecule type" value="Genomic_DNA"/>
</dbReference>
<feature type="repeat" description="Solcar" evidence="14">
    <location>
        <begin position="95"/>
        <end position="188"/>
    </location>
</feature>
<evidence type="ECO:0000256" key="16">
    <source>
        <dbReference type="RuleBase" id="RU368008"/>
    </source>
</evidence>
<evidence type="ECO:0000256" key="4">
    <source>
        <dbReference type="ARBA" id="ARBA00022448"/>
    </source>
</evidence>
<keyword evidence="8" id="KW-0999">Mitochondrion inner membrane</keyword>
<evidence type="ECO:0000256" key="13">
    <source>
        <dbReference type="ARBA" id="ARBA00045250"/>
    </source>
</evidence>
<dbReference type="Pfam" id="PF00153">
    <property type="entry name" value="Mito_carr"/>
    <property type="match status" value="2"/>
</dbReference>
<accession>A0A9P8KCJ3</accession>
<feature type="repeat" description="Solcar" evidence="14">
    <location>
        <begin position="200"/>
        <end position="276"/>
    </location>
</feature>
<comment type="similarity">
    <text evidence="2 15">Belongs to the mitochondrial carrier (TC 2.A.29) family.</text>
</comment>
<proteinExistence type="inferred from homology"/>
<dbReference type="PROSITE" id="PS50920">
    <property type="entry name" value="SOLCAR"/>
    <property type="match status" value="2"/>
</dbReference>
<keyword evidence="10" id="KW-0496">Mitochondrion</keyword>
<dbReference type="PANTHER" id="PTHR45635:SF14">
    <property type="entry name" value="ADP_ATP TRANSLOCASE"/>
    <property type="match status" value="1"/>
</dbReference>
<evidence type="ECO:0000256" key="3">
    <source>
        <dbReference type="ARBA" id="ARBA00011245"/>
    </source>
</evidence>
<protein>
    <recommendedName>
        <fullName evidence="16">ADP/ATP translocase</fullName>
    </recommendedName>
    <alternativeName>
        <fullName evidence="16">ADP,ATP carrier protein</fullName>
    </alternativeName>
</protein>
<evidence type="ECO:0000256" key="5">
    <source>
        <dbReference type="ARBA" id="ARBA00022449"/>
    </source>
</evidence>
<dbReference type="GO" id="GO:0140021">
    <property type="term" value="P:mitochondrial ADP transmembrane transport"/>
    <property type="evidence" value="ECO:0007669"/>
    <property type="project" value="InterPro"/>
</dbReference>
<comment type="catalytic activity">
    <reaction evidence="12">
        <text>ADP(in) + ATP(out) = ADP(out) + ATP(in)</text>
        <dbReference type="Rhea" id="RHEA:34999"/>
        <dbReference type="ChEBI" id="CHEBI:30616"/>
        <dbReference type="ChEBI" id="CHEBI:456216"/>
    </reaction>
    <physiologicalReaction direction="left-to-right" evidence="12">
        <dbReference type="Rhea" id="RHEA:35000"/>
    </physiologicalReaction>
</comment>
<reference evidence="17" key="1">
    <citation type="journal article" date="2021" name="J Fungi (Basel)">
        <title>Virulence traits and population genomics of the black yeast Aureobasidium melanogenum.</title>
        <authorList>
            <person name="Cernosa A."/>
            <person name="Sun X."/>
            <person name="Gostincar C."/>
            <person name="Fang C."/>
            <person name="Gunde-Cimerman N."/>
            <person name="Song Z."/>
        </authorList>
    </citation>
    <scope>NUCLEOTIDE SEQUENCE</scope>
    <source>
        <strain evidence="17">EXF-8016</strain>
    </source>
</reference>
<name>A0A9P8KCJ3_AURME</name>
<evidence type="ECO:0000256" key="2">
    <source>
        <dbReference type="ARBA" id="ARBA00006375"/>
    </source>
</evidence>
<comment type="subunit">
    <text evidence="3 16">Monomer.</text>
</comment>
<keyword evidence="9 16" id="KW-1133">Transmembrane helix</keyword>
<evidence type="ECO:0000256" key="7">
    <source>
        <dbReference type="ARBA" id="ARBA00022737"/>
    </source>
</evidence>
<dbReference type="SUPFAM" id="SSF103506">
    <property type="entry name" value="Mitochondrial carrier"/>
    <property type="match status" value="1"/>
</dbReference>
<comment type="caution">
    <text evidence="16">Lacks conserved residue(s) required for the propagation of feature annotation.</text>
</comment>
<dbReference type="Proteomes" id="UP000767238">
    <property type="component" value="Unassembled WGS sequence"/>
</dbReference>
<organism evidence="17 18">
    <name type="scientific">Aureobasidium melanogenum</name>
    <name type="common">Aureobasidium pullulans var. melanogenum</name>
    <dbReference type="NCBI Taxonomy" id="46634"/>
    <lineage>
        <taxon>Eukaryota</taxon>
        <taxon>Fungi</taxon>
        <taxon>Dikarya</taxon>
        <taxon>Ascomycota</taxon>
        <taxon>Pezizomycotina</taxon>
        <taxon>Dothideomycetes</taxon>
        <taxon>Dothideomycetidae</taxon>
        <taxon>Dothideales</taxon>
        <taxon>Saccotheciaceae</taxon>
        <taxon>Aureobasidium</taxon>
    </lineage>
</organism>
<keyword evidence="5" id="KW-0050">Antiport</keyword>
<evidence type="ECO:0000256" key="10">
    <source>
        <dbReference type="ARBA" id="ARBA00023128"/>
    </source>
</evidence>
<keyword evidence="7" id="KW-0677">Repeat</keyword>
<evidence type="ECO:0000256" key="8">
    <source>
        <dbReference type="ARBA" id="ARBA00022792"/>
    </source>
</evidence>
<keyword evidence="11 14" id="KW-0472">Membrane</keyword>
<evidence type="ECO:0000313" key="17">
    <source>
        <dbReference type="EMBL" id="KAH0237907.1"/>
    </source>
</evidence>
<dbReference type="GO" id="GO:1990544">
    <property type="term" value="P:mitochondrial ATP transmembrane transport"/>
    <property type="evidence" value="ECO:0007669"/>
    <property type="project" value="InterPro"/>
</dbReference>
<evidence type="ECO:0000256" key="1">
    <source>
        <dbReference type="ARBA" id="ARBA00004448"/>
    </source>
</evidence>
<evidence type="ECO:0000256" key="9">
    <source>
        <dbReference type="ARBA" id="ARBA00022989"/>
    </source>
</evidence>
<evidence type="ECO:0000256" key="14">
    <source>
        <dbReference type="PROSITE-ProRule" id="PRU00282"/>
    </source>
</evidence>
<sequence length="276" mass="31177">MLLNIEQKMCWRNLRIGNREGCNRCSTWSLYENRGRGSLSAGLGSHRDSYLKASSPSWITPLHLIPSNTSVCVEFRDDHVYEHANNYYSQSMNESQGVPGFVFAFWTHSIIKTGGAPMQRVKLLIQNQDELLRAGRLTKPYTGIFECLKRVSTEEGAASLWRANTVDIIRYLPAQALNFAFRDTYTSIFAYERERDGYWWWMVGRLASGAALGAATVLFVYPLDYARTRLAKDVKNAGGSERQFKGLMDVFEKTLTSDGVAGLYRGFLPTVIGIIL</sequence>
<keyword evidence="6 14" id="KW-0812">Transmembrane</keyword>
<comment type="function">
    <text evidence="16">Catalyzes the exchange of ADP and ATP across the membrane.</text>
</comment>
<comment type="subcellular location">
    <subcellularLocation>
        <location evidence="16">Membrane</location>
        <topology evidence="16">Multi-pass membrane protein</topology>
    </subcellularLocation>
    <subcellularLocation>
        <location evidence="1">Mitochondrion inner membrane</location>
        <topology evidence="1">Multi-pass membrane protein</topology>
    </subcellularLocation>
</comment>
<dbReference type="InterPro" id="IPR002067">
    <property type="entry name" value="MCP"/>
</dbReference>
<evidence type="ECO:0000256" key="6">
    <source>
        <dbReference type="ARBA" id="ARBA00022692"/>
    </source>
</evidence>
<dbReference type="InterPro" id="IPR002113">
    <property type="entry name" value="ADT_euk_type"/>
</dbReference>
<dbReference type="PRINTS" id="PR00926">
    <property type="entry name" value="MITOCARRIER"/>
</dbReference>
<evidence type="ECO:0000256" key="11">
    <source>
        <dbReference type="ARBA" id="ARBA00023136"/>
    </source>
</evidence>
<evidence type="ECO:0000313" key="18">
    <source>
        <dbReference type="Proteomes" id="UP000767238"/>
    </source>
</evidence>
<evidence type="ECO:0000256" key="15">
    <source>
        <dbReference type="RuleBase" id="RU000488"/>
    </source>
</evidence>
<reference evidence="17" key="2">
    <citation type="submission" date="2021-08" db="EMBL/GenBank/DDBJ databases">
        <authorList>
            <person name="Gostincar C."/>
            <person name="Sun X."/>
            <person name="Song Z."/>
            <person name="Gunde-Cimerman N."/>
        </authorList>
    </citation>
    <scope>NUCLEOTIDE SEQUENCE</scope>
    <source>
        <strain evidence="17">EXF-8016</strain>
    </source>
</reference>
<feature type="transmembrane region" description="Helical" evidence="16">
    <location>
        <begin position="198"/>
        <end position="221"/>
    </location>
</feature>
<dbReference type="PRINTS" id="PR00927">
    <property type="entry name" value="ADPTRNSLCASE"/>
</dbReference>